<evidence type="ECO:0000313" key="3">
    <source>
        <dbReference type="Proteomes" id="UP000505377"/>
    </source>
</evidence>
<keyword evidence="3" id="KW-1185">Reference proteome</keyword>
<reference evidence="2 3" key="1">
    <citation type="submission" date="2020-05" db="EMBL/GenBank/DDBJ databases">
        <authorList>
            <person name="Mo P."/>
        </authorList>
    </citation>
    <scope>NUCLEOTIDE SEQUENCE [LARGE SCALE GENOMIC DNA]</scope>
    <source>
        <strain evidence="2 3">Gen01</strain>
    </source>
</reference>
<dbReference type="CDD" id="cd07043">
    <property type="entry name" value="STAS_anti-anti-sigma_factors"/>
    <property type="match status" value="1"/>
</dbReference>
<dbReference type="Proteomes" id="UP000505377">
    <property type="component" value="Chromosome"/>
</dbReference>
<feature type="domain" description="STAS" evidence="1">
    <location>
        <begin position="12"/>
        <end position="63"/>
    </location>
</feature>
<accession>A0A6M6JJA4</accession>
<dbReference type="SUPFAM" id="SSF52091">
    <property type="entry name" value="SpoIIaa-like"/>
    <property type="match status" value="1"/>
</dbReference>
<proteinExistence type="predicted"/>
<dbReference type="Gene3D" id="3.30.750.24">
    <property type="entry name" value="STAS domain"/>
    <property type="match status" value="1"/>
</dbReference>
<dbReference type="AlphaFoldDB" id="A0A6M6JJA4"/>
<dbReference type="KEGG" id="pbro:HOP40_18265"/>
<organism evidence="2 3">
    <name type="scientific">Pseudonocardia broussonetiae</name>
    <dbReference type="NCBI Taxonomy" id="2736640"/>
    <lineage>
        <taxon>Bacteria</taxon>
        <taxon>Bacillati</taxon>
        <taxon>Actinomycetota</taxon>
        <taxon>Actinomycetes</taxon>
        <taxon>Pseudonocardiales</taxon>
        <taxon>Pseudonocardiaceae</taxon>
        <taxon>Pseudonocardia</taxon>
    </lineage>
</organism>
<dbReference type="RefSeq" id="WP_172160194.1">
    <property type="nucleotide sequence ID" value="NZ_CP053564.1"/>
</dbReference>
<evidence type="ECO:0000313" key="2">
    <source>
        <dbReference type="EMBL" id="QJY47516.1"/>
    </source>
</evidence>
<dbReference type="InterPro" id="IPR036513">
    <property type="entry name" value="STAS_dom_sf"/>
</dbReference>
<dbReference type="PROSITE" id="PS50801">
    <property type="entry name" value="STAS"/>
    <property type="match status" value="1"/>
</dbReference>
<dbReference type="InterPro" id="IPR002645">
    <property type="entry name" value="STAS_dom"/>
</dbReference>
<protein>
    <submittedName>
        <fullName evidence="2">STAS domain-containing protein</fullName>
    </submittedName>
</protein>
<evidence type="ECO:0000259" key="1">
    <source>
        <dbReference type="PROSITE" id="PS50801"/>
    </source>
</evidence>
<dbReference type="Pfam" id="PF13466">
    <property type="entry name" value="STAS_2"/>
    <property type="match status" value="1"/>
</dbReference>
<gene>
    <name evidence="2" type="ORF">HOP40_18265</name>
</gene>
<dbReference type="EMBL" id="CP053564">
    <property type="protein sequence ID" value="QJY47516.1"/>
    <property type="molecule type" value="Genomic_DNA"/>
</dbReference>
<sequence length="99" mass="10266">MGLDVRTRPGDDGTVTVAVAGDVDLSAADALRTAVGDAVASGSPVVLDLTAVRYLDSAGVKVLFECVGRPVEVAVDARSLLPRVLAITGLDRRLVVHER</sequence>
<dbReference type="InterPro" id="IPR058548">
    <property type="entry name" value="MlaB-like_STAS"/>
</dbReference>
<name>A0A6M6JJA4_9PSEU</name>